<dbReference type="Gene3D" id="1.10.472.10">
    <property type="entry name" value="Cyclin-like"/>
    <property type="match status" value="1"/>
</dbReference>
<dbReference type="Pfam" id="PF02984">
    <property type="entry name" value="Cyclin_C"/>
    <property type="match status" value="1"/>
</dbReference>
<dbReference type="Proteomes" id="UP000266841">
    <property type="component" value="Unassembled WGS sequence"/>
</dbReference>
<protein>
    <recommendedName>
        <fullName evidence="1">Cyclin C-terminal domain-containing protein</fullName>
    </recommendedName>
</protein>
<keyword evidence="3" id="KW-1185">Reference proteome</keyword>
<dbReference type="InterPro" id="IPR004367">
    <property type="entry name" value="Cyclin_C-dom"/>
</dbReference>
<reference evidence="2 3" key="1">
    <citation type="journal article" date="2012" name="Genome Biol.">
        <title>Genome and low-iron response of an oceanic diatom adapted to chronic iron limitation.</title>
        <authorList>
            <person name="Lommer M."/>
            <person name="Specht M."/>
            <person name="Roy A.S."/>
            <person name="Kraemer L."/>
            <person name="Andreson R."/>
            <person name="Gutowska M.A."/>
            <person name="Wolf J."/>
            <person name="Bergner S.V."/>
            <person name="Schilhabel M.B."/>
            <person name="Klostermeier U.C."/>
            <person name="Beiko R.G."/>
            <person name="Rosenstiel P."/>
            <person name="Hippler M."/>
            <person name="Laroche J."/>
        </authorList>
    </citation>
    <scope>NUCLEOTIDE SEQUENCE [LARGE SCALE GENOMIC DNA]</scope>
    <source>
        <strain evidence="2 3">CCMP1005</strain>
    </source>
</reference>
<evidence type="ECO:0000313" key="2">
    <source>
        <dbReference type="EMBL" id="EJK71753.1"/>
    </source>
</evidence>
<feature type="domain" description="Cyclin C-terminal" evidence="1">
    <location>
        <begin position="181"/>
        <end position="307"/>
    </location>
</feature>
<organism evidence="2 3">
    <name type="scientific">Thalassiosira oceanica</name>
    <name type="common">Marine diatom</name>
    <dbReference type="NCBI Taxonomy" id="159749"/>
    <lineage>
        <taxon>Eukaryota</taxon>
        <taxon>Sar</taxon>
        <taxon>Stramenopiles</taxon>
        <taxon>Ochrophyta</taxon>
        <taxon>Bacillariophyta</taxon>
        <taxon>Coscinodiscophyceae</taxon>
        <taxon>Thalassiosirophycidae</taxon>
        <taxon>Thalassiosirales</taxon>
        <taxon>Thalassiosiraceae</taxon>
        <taxon>Thalassiosira</taxon>
    </lineage>
</organism>
<evidence type="ECO:0000259" key="1">
    <source>
        <dbReference type="SMART" id="SM01332"/>
    </source>
</evidence>
<comment type="caution">
    <text evidence="2">The sequence shown here is derived from an EMBL/GenBank/DDBJ whole genome shotgun (WGS) entry which is preliminary data.</text>
</comment>
<evidence type="ECO:0000313" key="3">
    <source>
        <dbReference type="Proteomes" id="UP000266841"/>
    </source>
</evidence>
<accession>K0SZJ6</accession>
<dbReference type="AlphaFoldDB" id="K0SZJ6"/>
<dbReference type="EMBL" id="AGNL01006838">
    <property type="protein sequence ID" value="EJK71753.1"/>
    <property type="molecule type" value="Genomic_DNA"/>
</dbReference>
<name>K0SZJ6_THAOC</name>
<sequence>MSSPTESQARTRALLEQESSRYSLTGNSLRISDGQVHFVKEQDPGGLAVTPDFVFRNCILELTEWGYSVVDFLGEKNALPLLNHHLASRLFQFDWAIPCELDLTEDRVALYFMTSLAVSVKNIYGNIGKHHYRYIMTMSPGKEKSTMACARFAPANLLDGSELYSMECQFLRTLSWHINPPTAFTFLAELMNLIALDARLSPQRLEQVGRVSRYLCQLSVGQYSFVYLRPSSVAVAAIVYAFDAVGGCEPTKVDFVATVGCVGIEVTKNWQEISLCHCLLKAMYLEGNGHSYFVSSAKAEVQKRPITTVDAHPNTSISREHFLERENSFEFDDLSEDDCYEDDCSM</sequence>
<dbReference type="SMART" id="SM01332">
    <property type="entry name" value="Cyclin_C"/>
    <property type="match status" value="1"/>
</dbReference>
<proteinExistence type="predicted"/>
<gene>
    <name evidence="2" type="ORF">THAOC_06779</name>
</gene>